<dbReference type="AlphaFoldDB" id="A0A3B1AEJ4"/>
<proteinExistence type="predicted"/>
<evidence type="ECO:0000259" key="2">
    <source>
        <dbReference type="Pfam" id="PF00561"/>
    </source>
</evidence>
<name>A0A3B1AEJ4_9ZZZZ</name>
<dbReference type="InterPro" id="IPR050471">
    <property type="entry name" value="AB_hydrolase"/>
</dbReference>
<dbReference type="Gene3D" id="3.40.50.1820">
    <property type="entry name" value="alpha/beta hydrolase"/>
    <property type="match status" value="1"/>
</dbReference>
<organism evidence="3">
    <name type="scientific">hydrothermal vent metagenome</name>
    <dbReference type="NCBI Taxonomy" id="652676"/>
    <lineage>
        <taxon>unclassified sequences</taxon>
        <taxon>metagenomes</taxon>
        <taxon>ecological metagenomes</taxon>
    </lineage>
</organism>
<sequence length="283" mass="31776">MKSKRNPISVQIMQVLFKWLGVIWPWLAASLAYRIWFKTPRYPVSNRELKWLELAKHDFTVIDGRKISVMRWGACSPGYILLIHGWSGRGSQLGRFVNSINSKGLGVISFDAPGHGQSDGKSTNAYQIASVINELIKQYGMPRAIIAHSFGGISAALAIREHSLSVPCLVTISCPTDPYYLVDGFRTYLNLNDKVMNIFNQKLYRKFSATIYDDISADKNLAQTSVKLLVVHDKKDSIVSWRQSEKLHAAVTGSTTLYTSGLGHSRILRDKDVIEQVLKFILS</sequence>
<dbReference type="InterPro" id="IPR029058">
    <property type="entry name" value="AB_hydrolase_fold"/>
</dbReference>
<accession>A0A3B1AEJ4</accession>
<gene>
    <name evidence="3" type="ORF">MNBD_GAMMA21-2075</name>
</gene>
<feature type="domain" description="AB hydrolase-1" evidence="2">
    <location>
        <begin position="80"/>
        <end position="214"/>
    </location>
</feature>
<feature type="transmembrane region" description="Helical" evidence="1">
    <location>
        <begin position="12"/>
        <end position="36"/>
    </location>
</feature>
<dbReference type="PANTHER" id="PTHR43433:SF5">
    <property type="entry name" value="AB HYDROLASE-1 DOMAIN-CONTAINING PROTEIN"/>
    <property type="match status" value="1"/>
</dbReference>
<keyword evidence="1" id="KW-0472">Membrane</keyword>
<keyword evidence="1" id="KW-0812">Transmembrane</keyword>
<dbReference type="InterPro" id="IPR000073">
    <property type="entry name" value="AB_hydrolase_1"/>
</dbReference>
<dbReference type="SUPFAM" id="SSF53474">
    <property type="entry name" value="alpha/beta-Hydrolases"/>
    <property type="match status" value="1"/>
</dbReference>
<reference evidence="3" key="1">
    <citation type="submission" date="2018-06" db="EMBL/GenBank/DDBJ databases">
        <authorList>
            <person name="Zhirakovskaya E."/>
        </authorList>
    </citation>
    <scope>NUCLEOTIDE SEQUENCE</scope>
</reference>
<evidence type="ECO:0000256" key="1">
    <source>
        <dbReference type="SAM" id="Phobius"/>
    </source>
</evidence>
<dbReference type="PANTHER" id="PTHR43433">
    <property type="entry name" value="HYDROLASE, ALPHA/BETA FOLD FAMILY PROTEIN"/>
    <property type="match status" value="1"/>
</dbReference>
<dbReference type="Pfam" id="PF00561">
    <property type="entry name" value="Abhydrolase_1"/>
    <property type="match status" value="1"/>
</dbReference>
<protein>
    <recommendedName>
        <fullName evidence="2">AB hydrolase-1 domain-containing protein</fullName>
    </recommendedName>
</protein>
<dbReference type="EMBL" id="UOFR01000009">
    <property type="protein sequence ID" value="VAW91026.1"/>
    <property type="molecule type" value="Genomic_DNA"/>
</dbReference>
<keyword evidence="1" id="KW-1133">Transmembrane helix</keyword>
<evidence type="ECO:0000313" key="3">
    <source>
        <dbReference type="EMBL" id="VAW91026.1"/>
    </source>
</evidence>